<dbReference type="Proteomes" id="UP000294360">
    <property type="component" value="Chromosome"/>
</dbReference>
<protein>
    <submittedName>
        <fullName evidence="1">Uncharacterized protein</fullName>
    </submittedName>
</protein>
<dbReference type="KEGG" id="mtun:MTUNDRAET4_1772"/>
<evidence type="ECO:0000313" key="1">
    <source>
        <dbReference type="EMBL" id="VFU08665.1"/>
    </source>
</evidence>
<proteinExistence type="predicted"/>
<evidence type="ECO:0000313" key="2">
    <source>
        <dbReference type="Proteomes" id="UP000294360"/>
    </source>
</evidence>
<gene>
    <name evidence="1" type="ORF">MTUNDRAET4_1772</name>
</gene>
<name>A0A4U8YZK8_METTU</name>
<reference evidence="1 2" key="1">
    <citation type="submission" date="2019-03" db="EMBL/GenBank/DDBJ databases">
        <authorList>
            <person name="Kox A.R. M."/>
        </authorList>
    </citation>
    <scope>NUCLEOTIDE SEQUENCE [LARGE SCALE GENOMIC DNA]</scope>
    <source>
        <strain evidence="1">MTUNDRAET4 annotated genome</strain>
    </source>
</reference>
<organism evidence="1 2">
    <name type="scientific">Methylocella tundrae</name>
    <dbReference type="NCBI Taxonomy" id="227605"/>
    <lineage>
        <taxon>Bacteria</taxon>
        <taxon>Pseudomonadati</taxon>
        <taxon>Pseudomonadota</taxon>
        <taxon>Alphaproteobacteria</taxon>
        <taxon>Hyphomicrobiales</taxon>
        <taxon>Beijerinckiaceae</taxon>
        <taxon>Methylocella</taxon>
    </lineage>
</organism>
<sequence length="152" mass="16397">MTICIVTRSIAREQHKMTPHLRKCGSFDQGSQDFHSGDASPFKRKHAAAAISSRDGSLDWTPSALMRCNIMTFLCETFIEEIFLDAIANANRELHPRGRSAPDDRAPELAAASGLQDAGAKAAWPASALRASAGLGARRGLIRVLPTADKQP</sequence>
<dbReference type="AlphaFoldDB" id="A0A4U8YZK8"/>
<accession>A0A4U8YZK8</accession>
<dbReference type="EMBL" id="LR536450">
    <property type="protein sequence ID" value="VFU08665.1"/>
    <property type="molecule type" value="Genomic_DNA"/>
</dbReference>